<feature type="region of interest" description="Disordered" evidence="1">
    <location>
        <begin position="1"/>
        <end position="22"/>
    </location>
</feature>
<proteinExistence type="predicted"/>
<comment type="caution">
    <text evidence="2">The sequence shown here is derived from an EMBL/GenBank/DDBJ whole genome shotgun (WGS) entry which is preliminary data.</text>
</comment>
<dbReference type="AlphaFoldDB" id="A0A645GW93"/>
<evidence type="ECO:0000313" key="2">
    <source>
        <dbReference type="EMBL" id="MPN27923.1"/>
    </source>
</evidence>
<name>A0A645GW93_9ZZZZ</name>
<reference evidence="2" key="1">
    <citation type="submission" date="2019-08" db="EMBL/GenBank/DDBJ databases">
        <authorList>
            <person name="Kucharzyk K."/>
            <person name="Murdoch R.W."/>
            <person name="Higgins S."/>
            <person name="Loffler F."/>
        </authorList>
    </citation>
    <scope>NUCLEOTIDE SEQUENCE</scope>
</reference>
<gene>
    <name evidence="2" type="ORF">SDC9_175357</name>
</gene>
<sequence length="114" mass="12158">MFALFDDDPQFPGGQLDQRADRVDAQTLDESLEDHRVEMAGPFGHALDRLGRVPAGLVGAVGRDGVVYVADCAHLGEQAHRLAVQALGITAAVDFFVMVEADILGHLADTAAFQ</sequence>
<accession>A0A645GW93</accession>
<organism evidence="2">
    <name type="scientific">bioreactor metagenome</name>
    <dbReference type="NCBI Taxonomy" id="1076179"/>
    <lineage>
        <taxon>unclassified sequences</taxon>
        <taxon>metagenomes</taxon>
        <taxon>ecological metagenomes</taxon>
    </lineage>
</organism>
<protein>
    <submittedName>
        <fullName evidence="2">Uncharacterized protein</fullName>
    </submittedName>
</protein>
<evidence type="ECO:0000256" key="1">
    <source>
        <dbReference type="SAM" id="MobiDB-lite"/>
    </source>
</evidence>
<dbReference type="EMBL" id="VSSQ01077974">
    <property type="protein sequence ID" value="MPN27923.1"/>
    <property type="molecule type" value="Genomic_DNA"/>
</dbReference>